<protein>
    <recommendedName>
        <fullName evidence="2">BIG2 domain-containing protein</fullName>
    </recommendedName>
</protein>
<dbReference type="RefSeq" id="WP_158741707.1">
    <property type="nucleotide sequence ID" value="NZ_WSLF01000019.1"/>
</dbReference>
<evidence type="ECO:0000313" key="3">
    <source>
        <dbReference type="EMBL" id="KAE9628737.1"/>
    </source>
</evidence>
<reference evidence="3 4" key="1">
    <citation type="submission" date="2019-12" db="EMBL/GenBank/DDBJ databases">
        <title>Defluviitalea raffinosedens, isolated from a biogas fermenter, genome sequencing and characterization.</title>
        <authorList>
            <person name="Rettenmaier R."/>
            <person name="Schneider M."/>
            <person name="Neuhaus K."/>
            <person name="Liebl W."/>
            <person name="Zverlov V."/>
        </authorList>
    </citation>
    <scope>NUCLEOTIDE SEQUENCE [LARGE SCALE GENOMIC DNA]</scope>
    <source>
        <strain evidence="3 4">249c-K6</strain>
    </source>
</reference>
<evidence type="ECO:0000259" key="2">
    <source>
        <dbReference type="SMART" id="SM00635"/>
    </source>
</evidence>
<proteinExistence type="predicted"/>
<evidence type="ECO:0000256" key="1">
    <source>
        <dbReference type="SAM" id="SignalP"/>
    </source>
</evidence>
<comment type="caution">
    <text evidence="3">The sequence shown here is derived from an EMBL/GenBank/DDBJ whole genome shotgun (WGS) entry which is preliminary data.</text>
</comment>
<accession>A0A7C8HFX8</accession>
<dbReference type="Proteomes" id="UP000483018">
    <property type="component" value="Unassembled WGS sequence"/>
</dbReference>
<organism evidence="3 4">
    <name type="scientific">Defluviitalea raffinosedens</name>
    <dbReference type="NCBI Taxonomy" id="1450156"/>
    <lineage>
        <taxon>Bacteria</taxon>
        <taxon>Bacillati</taxon>
        <taxon>Bacillota</taxon>
        <taxon>Clostridia</taxon>
        <taxon>Lachnospirales</taxon>
        <taxon>Defluviitaleaceae</taxon>
        <taxon>Defluviitalea</taxon>
    </lineage>
</organism>
<dbReference type="InterPro" id="IPR008964">
    <property type="entry name" value="Invasin/intimin_cell_adhesion"/>
</dbReference>
<feature type="domain" description="BIG2" evidence="2">
    <location>
        <begin position="84"/>
        <end position="171"/>
    </location>
</feature>
<keyword evidence="1" id="KW-0732">Signal</keyword>
<dbReference type="SMART" id="SM00635">
    <property type="entry name" value="BID_2"/>
    <property type="match status" value="1"/>
</dbReference>
<feature type="signal peptide" evidence="1">
    <location>
        <begin position="1"/>
        <end position="29"/>
    </location>
</feature>
<sequence>MKKYKKWLAVMMTSFFVITSNLGIVPVLANPVQYEEGTATTVNASAADVEAEKAGDNTEDTLDITGGVYDRLTTLANPEDEEIPVTGVALDRNTLALTKDSTATLTAAITPLNATNKTVIFASDNEAVATVTGAVYDELTGTTNVTVCAIAAGSARITATTADGGKTSTCDVTVTDQSITKSFVILTDHKLVRDGGVSASVQIDLAEGAEPHSGEETVVFQLMKDNVPITLSAWVRDITSQEKITGYFNVDPADTSYTVKIYVLDRFDTDITEPIRLAESVTLK</sequence>
<gene>
    <name evidence="3" type="ORF">GND95_13600</name>
</gene>
<dbReference type="EMBL" id="WSLF01000019">
    <property type="protein sequence ID" value="KAE9628737.1"/>
    <property type="molecule type" value="Genomic_DNA"/>
</dbReference>
<keyword evidence="4" id="KW-1185">Reference proteome</keyword>
<dbReference type="OrthoDB" id="9775707at2"/>
<dbReference type="InterPro" id="IPR003343">
    <property type="entry name" value="Big_2"/>
</dbReference>
<evidence type="ECO:0000313" key="4">
    <source>
        <dbReference type="Proteomes" id="UP000483018"/>
    </source>
</evidence>
<name>A0A7C8HFX8_9FIRM</name>
<dbReference type="AlphaFoldDB" id="A0A7C8HFX8"/>
<feature type="chain" id="PRO_5028945066" description="BIG2 domain-containing protein" evidence="1">
    <location>
        <begin position="30"/>
        <end position="284"/>
    </location>
</feature>
<dbReference type="Gene3D" id="2.60.40.1080">
    <property type="match status" value="1"/>
</dbReference>
<dbReference type="SUPFAM" id="SSF49373">
    <property type="entry name" value="Invasin/intimin cell-adhesion fragments"/>
    <property type="match status" value="1"/>
</dbReference>
<dbReference type="Pfam" id="PF02368">
    <property type="entry name" value="Big_2"/>
    <property type="match status" value="1"/>
</dbReference>